<sequence length="128" mass="13450">MESQITVTHSPPAKNKKKGAKKMKLMAPFVQNKTRRRQSRPPSQLWRRRVPLRHVSGAAACARRSPSSTPSSSGAVLEVVDDGAVVGGQGKGGGTGEAGIGWGCDGDGGLGELMKEKVGMRGVDREKG</sequence>
<accession>A0AAV6ITT0</accession>
<dbReference type="Proteomes" id="UP000823749">
    <property type="component" value="Chromosome 9"/>
</dbReference>
<feature type="compositionally biased region" description="Basic residues" evidence="1">
    <location>
        <begin position="14"/>
        <end position="24"/>
    </location>
</feature>
<evidence type="ECO:0000313" key="2">
    <source>
        <dbReference type="EMBL" id="KAG5532231.1"/>
    </source>
</evidence>
<feature type="region of interest" description="Disordered" evidence="1">
    <location>
        <begin position="1"/>
        <end position="45"/>
    </location>
</feature>
<name>A0AAV6ITT0_9ERIC</name>
<keyword evidence="3" id="KW-1185">Reference proteome</keyword>
<gene>
    <name evidence="2" type="ORF">RHGRI_026756</name>
</gene>
<proteinExistence type="predicted"/>
<evidence type="ECO:0000256" key="1">
    <source>
        <dbReference type="SAM" id="MobiDB-lite"/>
    </source>
</evidence>
<protein>
    <submittedName>
        <fullName evidence="2">Uncharacterized protein</fullName>
    </submittedName>
</protein>
<dbReference type="EMBL" id="JACTNZ010000009">
    <property type="protein sequence ID" value="KAG5532231.1"/>
    <property type="molecule type" value="Genomic_DNA"/>
</dbReference>
<organism evidence="2 3">
    <name type="scientific">Rhododendron griersonianum</name>
    <dbReference type="NCBI Taxonomy" id="479676"/>
    <lineage>
        <taxon>Eukaryota</taxon>
        <taxon>Viridiplantae</taxon>
        <taxon>Streptophyta</taxon>
        <taxon>Embryophyta</taxon>
        <taxon>Tracheophyta</taxon>
        <taxon>Spermatophyta</taxon>
        <taxon>Magnoliopsida</taxon>
        <taxon>eudicotyledons</taxon>
        <taxon>Gunneridae</taxon>
        <taxon>Pentapetalae</taxon>
        <taxon>asterids</taxon>
        <taxon>Ericales</taxon>
        <taxon>Ericaceae</taxon>
        <taxon>Ericoideae</taxon>
        <taxon>Rhodoreae</taxon>
        <taxon>Rhododendron</taxon>
    </lineage>
</organism>
<dbReference type="AlphaFoldDB" id="A0AAV6ITT0"/>
<evidence type="ECO:0000313" key="3">
    <source>
        <dbReference type="Proteomes" id="UP000823749"/>
    </source>
</evidence>
<comment type="caution">
    <text evidence="2">The sequence shown here is derived from an EMBL/GenBank/DDBJ whole genome shotgun (WGS) entry which is preliminary data.</text>
</comment>
<reference evidence="2" key="1">
    <citation type="submission" date="2020-08" db="EMBL/GenBank/DDBJ databases">
        <title>Plant Genome Project.</title>
        <authorList>
            <person name="Zhang R.-G."/>
        </authorList>
    </citation>
    <scope>NUCLEOTIDE SEQUENCE</scope>
    <source>
        <strain evidence="2">WSP0</strain>
        <tissue evidence="2">Leaf</tissue>
    </source>
</reference>